<dbReference type="GO" id="GO:0016491">
    <property type="term" value="F:oxidoreductase activity"/>
    <property type="evidence" value="ECO:0007669"/>
    <property type="project" value="UniProtKB-KW"/>
</dbReference>
<dbReference type="PROSITE" id="PS01162">
    <property type="entry name" value="QOR_ZETA_CRYSTAL"/>
    <property type="match status" value="1"/>
</dbReference>
<dbReference type="Gene3D" id="3.40.50.720">
    <property type="entry name" value="NAD(P)-binding Rossmann-like Domain"/>
    <property type="match status" value="1"/>
</dbReference>
<evidence type="ECO:0000313" key="4">
    <source>
        <dbReference type="Proteomes" id="UP000220034"/>
    </source>
</evidence>
<gene>
    <name evidence="3" type="ORF">SAMN06273572_101123</name>
</gene>
<evidence type="ECO:0000313" key="3">
    <source>
        <dbReference type="EMBL" id="SOH92282.1"/>
    </source>
</evidence>
<dbReference type="PANTHER" id="PTHR11695:SF294">
    <property type="entry name" value="RETICULON-4-INTERACTING PROTEIN 1, MITOCHONDRIAL"/>
    <property type="match status" value="1"/>
</dbReference>
<dbReference type="OrthoDB" id="9805883at2"/>
<dbReference type="PANTHER" id="PTHR11695">
    <property type="entry name" value="ALCOHOL DEHYDROGENASE RELATED"/>
    <property type="match status" value="1"/>
</dbReference>
<dbReference type="InterPro" id="IPR036291">
    <property type="entry name" value="NAD(P)-bd_dom_sf"/>
</dbReference>
<dbReference type="InterPro" id="IPR050700">
    <property type="entry name" value="YIM1/Zinc_Alcohol_DH_Fams"/>
</dbReference>
<evidence type="ECO:0000256" key="1">
    <source>
        <dbReference type="ARBA" id="ARBA00023002"/>
    </source>
</evidence>
<dbReference type="SMART" id="SM00829">
    <property type="entry name" value="PKS_ER"/>
    <property type="match status" value="1"/>
</dbReference>
<sequence>MKATTITAYGENAKFEAVDLPKPEVTQGHVVVRVAASSVNTIDTMIRAMGTDLPLSPALPAVLGMDFAGVVDAVGEGVTGFAVGDEVYGCAGGLADLQGALAEFMLADAKLIAHKPKNLTMREAAAMPLVGITAYEGLQRAGIAADQKVLVQGGAGGVGHLAVQLAKHFGADVYATGTGAAQMDVITGYGATPIDFAVEKVADYVAAYTGGNGFDVIFDTVGGGNMTNSFEAAALNANIASTVALLEIDLTPAHFKGLSLHIIFMLLPMLHNHKREQHGAILAKLAQIVDAGALKPLLDDQQFDANSVGAAYDRLASGQAIGKVVVDV</sequence>
<accession>A0A2C9CM18</accession>
<dbReference type="CDD" id="cd08272">
    <property type="entry name" value="MDR6"/>
    <property type="match status" value="1"/>
</dbReference>
<evidence type="ECO:0000259" key="2">
    <source>
        <dbReference type="SMART" id="SM00829"/>
    </source>
</evidence>
<dbReference type="InterPro" id="IPR011032">
    <property type="entry name" value="GroES-like_sf"/>
</dbReference>
<protein>
    <submittedName>
        <fullName evidence="3">Alcohol dehydrogenase</fullName>
    </submittedName>
</protein>
<dbReference type="InterPro" id="IPR020843">
    <property type="entry name" value="ER"/>
</dbReference>
<dbReference type="InterPro" id="IPR002364">
    <property type="entry name" value="Quin_OxRdtase/zeta-crystal_CS"/>
</dbReference>
<dbReference type="EMBL" id="OCTN01000001">
    <property type="protein sequence ID" value="SOH92282.1"/>
    <property type="molecule type" value="Genomic_DNA"/>
</dbReference>
<dbReference type="AlphaFoldDB" id="A0A2C9CM18"/>
<feature type="domain" description="Enoyl reductase (ER)" evidence="2">
    <location>
        <begin position="10"/>
        <end position="326"/>
    </location>
</feature>
<dbReference type="SUPFAM" id="SSF50129">
    <property type="entry name" value="GroES-like"/>
    <property type="match status" value="1"/>
</dbReference>
<dbReference type="InterPro" id="IPR013154">
    <property type="entry name" value="ADH-like_N"/>
</dbReference>
<organism evidence="3 4">
    <name type="scientific">Pontivivens marinum</name>
    <dbReference type="NCBI Taxonomy" id="1690039"/>
    <lineage>
        <taxon>Bacteria</taxon>
        <taxon>Pseudomonadati</taxon>
        <taxon>Pseudomonadota</taxon>
        <taxon>Alphaproteobacteria</taxon>
        <taxon>Rhodobacterales</taxon>
        <taxon>Paracoccaceae</taxon>
        <taxon>Pontivivens</taxon>
    </lineage>
</organism>
<dbReference type="Pfam" id="PF13602">
    <property type="entry name" value="ADH_zinc_N_2"/>
    <property type="match status" value="1"/>
</dbReference>
<keyword evidence="4" id="KW-1185">Reference proteome</keyword>
<dbReference type="Pfam" id="PF08240">
    <property type="entry name" value="ADH_N"/>
    <property type="match status" value="1"/>
</dbReference>
<keyword evidence="1" id="KW-0560">Oxidoreductase</keyword>
<dbReference type="Gene3D" id="3.90.180.10">
    <property type="entry name" value="Medium-chain alcohol dehydrogenases, catalytic domain"/>
    <property type="match status" value="1"/>
</dbReference>
<dbReference type="RefSeq" id="WP_097927877.1">
    <property type="nucleotide sequence ID" value="NZ_OCTN01000001.1"/>
</dbReference>
<dbReference type="Proteomes" id="UP000220034">
    <property type="component" value="Unassembled WGS sequence"/>
</dbReference>
<dbReference type="GO" id="GO:0008270">
    <property type="term" value="F:zinc ion binding"/>
    <property type="evidence" value="ECO:0007669"/>
    <property type="project" value="InterPro"/>
</dbReference>
<reference evidence="4" key="1">
    <citation type="submission" date="2017-09" db="EMBL/GenBank/DDBJ databases">
        <authorList>
            <person name="Varghese N."/>
            <person name="Submissions S."/>
        </authorList>
    </citation>
    <scope>NUCLEOTIDE SEQUENCE [LARGE SCALE GENOMIC DNA]</scope>
    <source>
        <strain evidence="4">C7</strain>
    </source>
</reference>
<dbReference type="SUPFAM" id="SSF51735">
    <property type="entry name" value="NAD(P)-binding Rossmann-fold domains"/>
    <property type="match status" value="1"/>
</dbReference>
<name>A0A2C9CM18_9RHOB</name>
<proteinExistence type="predicted"/>